<evidence type="ECO:0000313" key="4">
    <source>
        <dbReference type="Proteomes" id="UP000017127"/>
    </source>
</evidence>
<feature type="transmembrane region" description="Helical" evidence="1">
    <location>
        <begin position="114"/>
        <end position="137"/>
    </location>
</feature>
<dbReference type="Pfam" id="PF06724">
    <property type="entry name" value="DUF1206"/>
    <property type="match status" value="3"/>
</dbReference>
<feature type="transmembrane region" description="Helical" evidence="1">
    <location>
        <begin position="253"/>
        <end position="275"/>
    </location>
</feature>
<feature type="domain" description="DUF1206" evidence="2">
    <location>
        <begin position="115"/>
        <end position="181"/>
    </location>
</feature>
<sequence>MSKNVHPIRQVKQRFQHTTIHQWIEILIRLGFVAKGSIYGGIGLLAIIAIFETNQEIVGTHGILLKIAAQPLGKLLIGLLIIGLTGYVLRRLIQALFDPKHSGEFNLKRLIHRCGYLMSGLSYSGVIYTASQLLIGLDAENDDTIEDLAAELFKQPFGLWLVIIGGIATIGVGCSYLYGAYSGSYIREFNSTLNHQVKTWAIGIGKVGIAARGIGFITIGIFLVQATFLVRSDPAGGLANALKQLQNQPFGSLWLGGIAFGFMAYAIYMFVVALYSRDWV</sequence>
<name>U7QA54_9CYAN</name>
<evidence type="ECO:0000313" key="3">
    <source>
        <dbReference type="EMBL" id="ERT04708.1"/>
    </source>
</evidence>
<evidence type="ECO:0000256" key="1">
    <source>
        <dbReference type="SAM" id="Phobius"/>
    </source>
</evidence>
<feature type="domain" description="DUF1206" evidence="2">
    <location>
        <begin position="30"/>
        <end position="97"/>
    </location>
</feature>
<feature type="domain" description="DUF1206" evidence="2">
    <location>
        <begin position="207"/>
        <end position="275"/>
    </location>
</feature>
<dbReference type="AlphaFoldDB" id="U7QA54"/>
<gene>
    <name evidence="3" type="ORF">M595_5363</name>
</gene>
<accession>U7QA54</accession>
<reference evidence="3 4" key="1">
    <citation type="journal article" date="2013" name="Front. Microbiol.">
        <title>Comparative genomic analyses of the cyanobacterium, Lyngbya aestuarii BL J, a powerful hydrogen producer.</title>
        <authorList>
            <person name="Kothari A."/>
            <person name="Vaughn M."/>
            <person name="Garcia-Pichel F."/>
        </authorList>
    </citation>
    <scope>NUCLEOTIDE SEQUENCE [LARGE SCALE GENOMIC DNA]</scope>
    <source>
        <strain evidence="3 4">BL J</strain>
    </source>
</reference>
<feature type="transmembrane region" description="Helical" evidence="1">
    <location>
        <begin position="71"/>
        <end position="93"/>
    </location>
</feature>
<keyword evidence="4" id="KW-1185">Reference proteome</keyword>
<organism evidence="3 4">
    <name type="scientific">Lyngbya aestuarii BL J</name>
    <dbReference type="NCBI Taxonomy" id="1348334"/>
    <lineage>
        <taxon>Bacteria</taxon>
        <taxon>Bacillati</taxon>
        <taxon>Cyanobacteriota</taxon>
        <taxon>Cyanophyceae</taxon>
        <taxon>Oscillatoriophycideae</taxon>
        <taxon>Oscillatoriales</taxon>
        <taxon>Microcoleaceae</taxon>
        <taxon>Lyngbya</taxon>
    </lineage>
</organism>
<protein>
    <recommendedName>
        <fullName evidence="2">DUF1206 domain-containing protein</fullName>
    </recommendedName>
</protein>
<keyword evidence="1" id="KW-1133">Transmembrane helix</keyword>
<evidence type="ECO:0000259" key="2">
    <source>
        <dbReference type="Pfam" id="PF06724"/>
    </source>
</evidence>
<dbReference type="OrthoDB" id="5702018at2"/>
<keyword evidence="1" id="KW-0472">Membrane</keyword>
<dbReference type="EMBL" id="AUZM01000084">
    <property type="protein sequence ID" value="ERT04708.1"/>
    <property type="molecule type" value="Genomic_DNA"/>
</dbReference>
<dbReference type="InterPro" id="IPR009597">
    <property type="entry name" value="DUF1206"/>
</dbReference>
<feature type="transmembrane region" description="Helical" evidence="1">
    <location>
        <begin position="200"/>
        <end position="224"/>
    </location>
</feature>
<keyword evidence="1" id="KW-0812">Transmembrane</keyword>
<dbReference type="RefSeq" id="WP_023069047.1">
    <property type="nucleotide sequence ID" value="NZ_AUZM01000084.1"/>
</dbReference>
<feature type="transmembrane region" description="Helical" evidence="1">
    <location>
        <begin position="157"/>
        <end position="179"/>
    </location>
</feature>
<comment type="caution">
    <text evidence="3">The sequence shown here is derived from an EMBL/GenBank/DDBJ whole genome shotgun (WGS) entry which is preliminary data.</text>
</comment>
<feature type="transmembrane region" description="Helical" evidence="1">
    <location>
        <begin position="26"/>
        <end position="51"/>
    </location>
</feature>
<proteinExistence type="predicted"/>
<dbReference type="Proteomes" id="UP000017127">
    <property type="component" value="Unassembled WGS sequence"/>
</dbReference>